<dbReference type="InterPro" id="IPR036935">
    <property type="entry name" value="Ribosomal_bL9_N_sf"/>
</dbReference>
<keyword evidence="2 7" id="KW-0699">rRNA-binding</keyword>
<dbReference type="Pfam" id="PF03948">
    <property type="entry name" value="Ribosomal_L9_C"/>
    <property type="match status" value="1"/>
</dbReference>
<dbReference type="GO" id="GO:0003735">
    <property type="term" value="F:structural constituent of ribosome"/>
    <property type="evidence" value="ECO:0007669"/>
    <property type="project" value="InterPro"/>
</dbReference>
<reference evidence="11 12" key="1">
    <citation type="submission" date="2023-03" db="EMBL/GenBank/DDBJ databases">
        <title>YIM 152171 draft genome.</title>
        <authorList>
            <person name="Yang Z."/>
        </authorList>
    </citation>
    <scope>NUCLEOTIDE SEQUENCE [LARGE SCALE GENOMIC DNA]</scope>
    <source>
        <strain evidence="11 12">YIM 152171</strain>
    </source>
</reference>
<dbReference type="HAMAP" id="MF_00503">
    <property type="entry name" value="Ribosomal_bL9"/>
    <property type="match status" value="1"/>
</dbReference>
<evidence type="ECO:0000256" key="1">
    <source>
        <dbReference type="ARBA" id="ARBA00010605"/>
    </source>
</evidence>
<keyword evidence="8" id="KW-0175">Coiled coil</keyword>
<feature type="domain" description="Ribosomal protein L9" evidence="10">
    <location>
        <begin position="13"/>
        <end position="40"/>
    </location>
</feature>
<dbReference type="InterPro" id="IPR000244">
    <property type="entry name" value="Ribosomal_bL9"/>
</dbReference>
<dbReference type="Pfam" id="PF01281">
    <property type="entry name" value="Ribosomal_L9_N"/>
    <property type="match status" value="1"/>
</dbReference>
<dbReference type="SUPFAM" id="SSF55658">
    <property type="entry name" value="L9 N-domain-like"/>
    <property type="match status" value="1"/>
</dbReference>
<evidence type="ECO:0000256" key="3">
    <source>
        <dbReference type="ARBA" id="ARBA00022884"/>
    </source>
</evidence>
<dbReference type="Proteomes" id="UP001301140">
    <property type="component" value="Unassembled WGS sequence"/>
</dbReference>
<dbReference type="InterPro" id="IPR020070">
    <property type="entry name" value="Ribosomal_bL9_N"/>
</dbReference>
<dbReference type="InterPro" id="IPR009027">
    <property type="entry name" value="Ribosomal_bL9/RNase_H1_N"/>
</dbReference>
<dbReference type="PROSITE" id="PS00651">
    <property type="entry name" value="RIBOSOMAL_L9"/>
    <property type="match status" value="1"/>
</dbReference>
<evidence type="ECO:0000256" key="2">
    <source>
        <dbReference type="ARBA" id="ARBA00022730"/>
    </source>
</evidence>
<gene>
    <name evidence="7 11" type="primary">rplI</name>
    <name evidence="11" type="ORF">PZ740_04875</name>
</gene>
<keyword evidence="3 7" id="KW-0694">RNA-binding</keyword>
<dbReference type="GO" id="GO:0005840">
    <property type="term" value="C:ribosome"/>
    <property type="evidence" value="ECO:0007669"/>
    <property type="project" value="UniProtKB-KW"/>
</dbReference>
<dbReference type="InterPro" id="IPR036791">
    <property type="entry name" value="Ribosomal_bL9_C_sf"/>
</dbReference>
<dbReference type="NCBIfam" id="TIGR00158">
    <property type="entry name" value="L9"/>
    <property type="match status" value="1"/>
</dbReference>
<dbReference type="PANTHER" id="PTHR21368">
    <property type="entry name" value="50S RIBOSOMAL PROTEIN L9"/>
    <property type="match status" value="1"/>
</dbReference>
<dbReference type="InterPro" id="IPR020069">
    <property type="entry name" value="Ribosomal_bL9_C"/>
</dbReference>
<evidence type="ECO:0000313" key="12">
    <source>
        <dbReference type="Proteomes" id="UP001301140"/>
    </source>
</evidence>
<feature type="compositionally biased region" description="Acidic residues" evidence="9">
    <location>
        <begin position="165"/>
        <end position="177"/>
    </location>
</feature>
<name>A0AAP3XPS4_9PROT</name>
<evidence type="ECO:0000256" key="6">
    <source>
        <dbReference type="ARBA" id="ARBA00035292"/>
    </source>
</evidence>
<organism evidence="11 12">
    <name type="scientific">Marinimicrococcus flavescens</name>
    <dbReference type="NCBI Taxonomy" id="3031815"/>
    <lineage>
        <taxon>Bacteria</taxon>
        <taxon>Pseudomonadati</taxon>
        <taxon>Pseudomonadota</taxon>
        <taxon>Alphaproteobacteria</taxon>
        <taxon>Geminicoccales</taxon>
        <taxon>Geminicoccaceae</taxon>
        <taxon>Marinimicrococcus</taxon>
    </lineage>
</organism>
<dbReference type="EMBL" id="JARGEQ010000040">
    <property type="protein sequence ID" value="MDF1585718.1"/>
    <property type="molecule type" value="Genomic_DNA"/>
</dbReference>
<evidence type="ECO:0000256" key="5">
    <source>
        <dbReference type="ARBA" id="ARBA00023274"/>
    </source>
</evidence>
<evidence type="ECO:0000259" key="10">
    <source>
        <dbReference type="PROSITE" id="PS00651"/>
    </source>
</evidence>
<evidence type="ECO:0000256" key="4">
    <source>
        <dbReference type="ARBA" id="ARBA00022980"/>
    </source>
</evidence>
<keyword evidence="4 7" id="KW-0689">Ribosomal protein</keyword>
<dbReference type="SUPFAM" id="SSF55653">
    <property type="entry name" value="Ribosomal protein L9 C-domain"/>
    <property type="match status" value="1"/>
</dbReference>
<dbReference type="AlphaFoldDB" id="A0AAP3XPS4"/>
<dbReference type="Gene3D" id="3.40.5.10">
    <property type="entry name" value="Ribosomal protein L9, N-terminal domain"/>
    <property type="match status" value="1"/>
</dbReference>
<feature type="coiled-coil region" evidence="8">
    <location>
        <begin position="37"/>
        <end position="71"/>
    </location>
</feature>
<dbReference type="RefSeq" id="WP_327788133.1">
    <property type="nucleotide sequence ID" value="NZ_JARGEQ010000040.1"/>
</dbReference>
<dbReference type="GO" id="GO:1990904">
    <property type="term" value="C:ribonucleoprotein complex"/>
    <property type="evidence" value="ECO:0007669"/>
    <property type="project" value="UniProtKB-KW"/>
</dbReference>
<comment type="caution">
    <text evidence="11">The sequence shown here is derived from an EMBL/GenBank/DDBJ whole genome shotgun (WGS) entry which is preliminary data.</text>
</comment>
<comment type="function">
    <text evidence="7">Binds to the 23S rRNA.</text>
</comment>
<evidence type="ECO:0000256" key="8">
    <source>
        <dbReference type="SAM" id="Coils"/>
    </source>
</evidence>
<evidence type="ECO:0000313" key="11">
    <source>
        <dbReference type="EMBL" id="MDF1585718.1"/>
    </source>
</evidence>
<accession>A0AAP3XPS4</accession>
<dbReference type="GO" id="GO:0006412">
    <property type="term" value="P:translation"/>
    <property type="evidence" value="ECO:0007669"/>
    <property type="project" value="UniProtKB-UniRule"/>
</dbReference>
<comment type="similarity">
    <text evidence="1 7">Belongs to the bacterial ribosomal protein bL9 family.</text>
</comment>
<keyword evidence="5 7" id="KW-0687">Ribonucleoprotein</keyword>
<keyword evidence="12" id="KW-1185">Reference proteome</keyword>
<proteinExistence type="inferred from homology"/>
<protein>
    <recommendedName>
        <fullName evidence="6 7">Large ribosomal subunit protein bL9</fullName>
    </recommendedName>
</protein>
<feature type="region of interest" description="Disordered" evidence="9">
    <location>
        <begin position="154"/>
        <end position="185"/>
    </location>
</feature>
<dbReference type="GO" id="GO:0019843">
    <property type="term" value="F:rRNA binding"/>
    <property type="evidence" value="ECO:0007669"/>
    <property type="project" value="UniProtKB-UniRule"/>
</dbReference>
<evidence type="ECO:0000256" key="7">
    <source>
        <dbReference type="HAMAP-Rule" id="MF_00503"/>
    </source>
</evidence>
<dbReference type="InterPro" id="IPR020594">
    <property type="entry name" value="Ribosomal_bL9_bac/chp"/>
</dbReference>
<sequence>MQVILLERVPKLGQMGEIVAVKDGFARNFLIPKGKALRATERAKQDFDKRRQQLETQNLERREEAEKIRQEIAGRSVVILRQASESRHLYGSVSSRDIAAAFTDEGVSIERAQVVLDQPLKMLGVHEVTVALHPEVEVTLVVNIARTVEEAEVQAGRAQPVSHDDEAEESVAAEEGAETAPALEG</sequence>
<evidence type="ECO:0000256" key="9">
    <source>
        <dbReference type="SAM" id="MobiDB-lite"/>
    </source>
</evidence>
<dbReference type="Gene3D" id="3.10.430.100">
    <property type="entry name" value="Ribosomal protein L9, C-terminal domain"/>
    <property type="match status" value="1"/>
</dbReference>